<evidence type="ECO:0000259" key="9">
    <source>
        <dbReference type="SMART" id="SM01190"/>
    </source>
</evidence>
<reference evidence="10" key="1">
    <citation type="submission" date="2016-09" db="EMBL/GenBank/DDBJ databases">
        <authorList>
            <person name="Hebert L."/>
            <person name="Moumen B."/>
        </authorList>
    </citation>
    <scope>NUCLEOTIDE SEQUENCE [LARGE SCALE GENOMIC DNA]</scope>
    <source>
        <strain evidence="10">OVI</strain>
    </source>
</reference>
<comment type="caution">
    <text evidence="10">The sequence shown here is derived from an EMBL/GenBank/DDBJ whole genome shotgun (WGS) entry which is preliminary data.</text>
</comment>
<dbReference type="Proteomes" id="UP000195570">
    <property type="component" value="Unassembled WGS sequence"/>
</dbReference>
<evidence type="ECO:0000313" key="11">
    <source>
        <dbReference type="Proteomes" id="UP000195570"/>
    </source>
</evidence>
<gene>
    <name evidence="10" type="ORF">TEOVI_000440900</name>
</gene>
<accession>A0A1G4IJY2</accession>
<evidence type="ECO:0000256" key="5">
    <source>
        <dbReference type="ARBA" id="ARBA00022989"/>
    </source>
</evidence>
<feature type="signal peptide" evidence="8">
    <location>
        <begin position="1"/>
        <end position="25"/>
    </location>
</feature>
<keyword evidence="6 7" id="KW-0472">Membrane</keyword>
<proteinExistence type="inferred from homology"/>
<evidence type="ECO:0000256" key="1">
    <source>
        <dbReference type="ARBA" id="ARBA00004479"/>
    </source>
</evidence>
<sequence>MNKMHILPPLLVVTALLFAYNTANAVTTAVAPREVFCVREVAPPHTRVTFQFNVMDADGREIRATLHDQNGTELTRWDSASTGNYDVPATVGATVAHACFENTESGGTPKRISFHFRFHVDYQSVAGPEALDPVESLVESVAKRMRDVEVKQKDLQAIQHTHLEIIGAAEWWLMLWSLFQVASLLLVSVFQLLFLKRFLERKSFV</sequence>
<organism evidence="10 11">
    <name type="scientific">Trypanosoma equiperdum</name>
    <dbReference type="NCBI Taxonomy" id="5694"/>
    <lineage>
        <taxon>Eukaryota</taxon>
        <taxon>Discoba</taxon>
        <taxon>Euglenozoa</taxon>
        <taxon>Kinetoplastea</taxon>
        <taxon>Metakinetoplastina</taxon>
        <taxon>Trypanosomatida</taxon>
        <taxon>Trypanosomatidae</taxon>
        <taxon>Trypanosoma</taxon>
    </lineage>
</organism>
<dbReference type="GeneID" id="92378349"/>
<dbReference type="InterPro" id="IPR009038">
    <property type="entry name" value="GOLD_dom"/>
</dbReference>
<dbReference type="GO" id="GO:0016020">
    <property type="term" value="C:membrane"/>
    <property type="evidence" value="ECO:0007669"/>
    <property type="project" value="UniProtKB-SubCell"/>
</dbReference>
<dbReference type="RefSeq" id="XP_067083283.1">
    <property type="nucleotide sequence ID" value="XM_067227182.1"/>
</dbReference>
<dbReference type="PANTHER" id="PTHR22811">
    <property type="entry name" value="TRANSMEMBRANE EMP24 DOMAIN-CONTAINING PROTEIN"/>
    <property type="match status" value="1"/>
</dbReference>
<feature type="chain" id="PRO_5009235686" evidence="8">
    <location>
        <begin position="26"/>
        <end position="205"/>
    </location>
</feature>
<evidence type="ECO:0000256" key="8">
    <source>
        <dbReference type="SAM" id="SignalP"/>
    </source>
</evidence>
<dbReference type="InterPro" id="IPR015720">
    <property type="entry name" value="Emp24-like"/>
</dbReference>
<dbReference type="EMBL" id="CZPT02001916">
    <property type="protein sequence ID" value="SCU72825.1"/>
    <property type="molecule type" value="Genomic_DNA"/>
</dbReference>
<name>A0A1G4IJY2_TRYEQ</name>
<keyword evidence="11" id="KW-1185">Reference proteome</keyword>
<feature type="domain" description="GOLD" evidence="9">
    <location>
        <begin position="25"/>
        <end position="200"/>
    </location>
</feature>
<protein>
    <submittedName>
        <fullName evidence="10">Emp24/gp25L/p24 family/GOLD, putative</fullName>
    </submittedName>
</protein>
<evidence type="ECO:0000313" key="10">
    <source>
        <dbReference type="EMBL" id="SCU72825.1"/>
    </source>
</evidence>
<keyword evidence="5 7" id="KW-1133">Transmembrane helix</keyword>
<feature type="transmembrane region" description="Helical" evidence="7">
    <location>
        <begin position="171"/>
        <end position="195"/>
    </location>
</feature>
<keyword evidence="3 7" id="KW-0812">Transmembrane</keyword>
<evidence type="ECO:0000256" key="4">
    <source>
        <dbReference type="ARBA" id="ARBA00022729"/>
    </source>
</evidence>
<dbReference type="Pfam" id="PF01105">
    <property type="entry name" value="EMP24_GP25L"/>
    <property type="match status" value="1"/>
</dbReference>
<evidence type="ECO:0000256" key="2">
    <source>
        <dbReference type="ARBA" id="ARBA00007104"/>
    </source>
</evidence>
<evidence type="ECO:0000256" key="6">
    <source>
        <dbReference type="ARBA" id="ARBA00023136"/>
    </source>
</evidence>
<dbReference type="SMART" id="SM01190">
    <property type="entry name" value="EMP24_GP25L"/>
    <property type="match status" value="1"/>
</dbReference>
<comment type="similarity">
    <text evidence="2">Belongs to the EMP24/GP25L family.</text>
</comment>
<evidence type="ECO:0000256" key="7">
    <source>
        <dbReference type="SAM" id="Phobius"/>
    </source>
</evidence>
<dbReference type="AlphaFoldDB" id="A0A1G4IJY2"/>
<dbReference type="VEuPathDB" id="TriTrypDB:TEOVI_000440900"/>
<keyword evidence="4 8" id="KW-0732">Signal</keyword>
<evidence type="ECO:0000256" key="3">
    <source>
        <dbReference type="ARBA" id="ARBA00022692"/>
    </source>
</evidence>
<comment type="subcellular location">
    <subcellularLocation>
        <location evidence="1">Membrane</location>
        <topology evidence="1">Single-pass type I membrane protein</topology>
    </subcellularLocation>
</comment>